<protein>
    <recommendedName>
        <fullName evidence="5">peptidylprolyl isomerase</fullName>
        <ecNumber evidence="5">5.2.1.8</ecNumber>
    </recommendedName>
</protein>
<dbReference type="FunFam" id="2.40.100.10:FF:000025">
    <property type="entry name" value="Peptidyl-prolyl cis-trans isomerase CYP19-2"/>
    <property type="match status" value="1"/>
</dbReference>
<name>A0AAQ3TUA2_PASNO</name>
<dbReference type="PRINTS" id="PR00153">
    <property type="entry name" value="CSAPPISMRASE"/>
</dbReference>
<feature type="compositionally biased region" description="Low complexity" evidence="12">
    <location>
        <begin position="869"/>
        <end position="880"/>
    </location>
</feature>
<evidence type="ECO:0000313" key="16">
    <source>
        <dbReference type="Proteomes" id="UP001341281"/>
    </source>
</evidence>
<sequence>MEPSPVGDGSSAERWRAEASRAFQHYLDRAAPHTAGRWAGTLVAAAVYSLRVYYVRGFYVVTYGLGIYLLNLLIGFLSPMVDPELEALDAGPGLPTRGSDEFKPFIRRLPEFKFWYAITKAFCVAFVMTFFSVFDVPVFWPILLCYWIVLFVLTMKRQIVHMIKYKGMVERKAQQPVHPKTEGLGPLEQTPMLSVRQLSCQHGVTGKHFSHCLFVANRQLHESSVRSRTISIHRPQVDLPSGQPEGSFAGIVGATNKKVQAHRRRELLPDRRGGTGVETSMSTSGWTMAAGAVPLCLWLVLAAATLMLPQAHGESKEDLAKITSKVFFDIQIDGKPAGRIVIGLFGDTVPKTAENFRALCTGEKGIGAHGEPLHYKGSTFHRIIPGFMIQGGDFVNFDGTGCDTIYGDKVFPDENFKLGHAEPGTLSMANYGKDTNGCQFAITTVEGSRLPKKMDGVHVVFGKVLTGMDVVLKIEAEGRPTGVPKAKVLIANSGELPKSDEHELKRGAAAEGLRLSPGSWNQRRGDPAMAWSRCRWSSSSSSSSASAALCLWLALAAATLALAQAHAHGSAKVVTAKAFLDIQIDGKPAGRIVLGLFGKTVPKTAGEKGIGKHGKPLWYKGSTFHRIIPGFMIQGGDFTNGDGTGGESIYGSTVFPDENFKLNHTAAGTLSMANYGKDSNGSQFFITTVKGRRLPKKLDGRHVVFGKVVAGMHVVHRIEAQGRPSCVPKARVVIDNSRTSTDGGVPWPDRSTGEPCWRELALGRGRTTGRRELGEDGSSCVGTRRRKDRSTGQRARRAVLEGARLGTEGIRPDESTDRRAVVERDYLGEGDDCVGRRELGETATERCGWPPPTQEKPLIEEPEDPEPYPQQEDLQQAADSAPDDTDPSEEVDAAKTAEWREQPANQI</sequence>
<feature type="region of interest" description="Disordered" evidence="12">
    <location>
        <begin position="767"/>
        <end position="796"/>
    </location>
</feature>
<dbReference type="AlphaFoldDB" id="A0AAQ3TUA2"/>
<dbReference type="InterPro" id="IPR020892">
    <property type="entry name" value="Cyclophilin-type_PPIase_CS"/>
</dbReference>
<comment type="similarity">
    <text evidence="4">Belongs to the cyclophilin-type PPIase family.</text>
</comment>
<keyword evidence="11" id="KW-0413">Isomerase</keyword>
<feature type="compositionally biased region" description="Acidic residues" evidence="12">
    <location>
        <begin position="881"/>
        <end position="891"/>
    </location>
</feature>
<evidence type="ECO:0000256" key="3">
    <source>
        <dbReference type="ARBA" id="ARBA00006070"/>
    </source>
</evidence>
<dbReference type="InterPro" id="IPR004932">
    <property type="entry name" value="Rer1"/>
</dbReference>
<evidence type="ECO:0000256" key="7">
    <source>
        <dbReference type="ARBA" id="ARBA00022729"/>
    </source>
</evidence>
<dbReference type="GO" id="GO:0006457">
    <property type="term" value="P:protein folding"/>
    <property type="evidence" value="ECO:0007669"/>
    <property type="project" value="InterPro"/>
</dbReference>
<dbReference type="EMBL" id="CP144750">
    <property type="protein sequence ID" value="WVZ78594.1"/>
    <property type="molecule type" value="Genomic_DNA"/>
</dbReference>
<evidence type="ECO:0000256" key="5">
    <source>
        <dbReference type="ARBA" id="ARBA00013194"/>
    </source>
</evidence>
<keyword evidence="6 13" id="KW-0812">Transmembrane</keyword>
<evidence type="ECO:0000313" key="15">
    <source>
        <dbReference type="EMBL" id="WVZ78594.1"/>
    </source>
</evidence>
<dbReference type="FunFam" id="2.40.100.10:FF:000019">
    <property type="entry name" value="Peptidyl-prolyl cis-trans isomerase"/>
    <property type="match status" value="1"/>
</dbReference>
<evidence type="ECO:0000256" key="13">
    <source>
        <dbReference type="SAM" id="Phobius"/>
    </source>
</evidence>
<evidence type="ECO:0000256" key="12">
    <source>
        <dbReference type="SAM" id="MobiDB-lite"/>
    </source>
</evidence>
<evidence type="ECO:0000256" key="4">
    <source>
        <dbReference type="ARBA" id="ARBA00007365"/>
    </source>
</evidence>
<evidence type="ECO:0000256" key="1">
    <source>
        <dbReference type="ARBA" id="ARBA00000971"/>
    </source>
</evidence>
<evidence type="ECO:0000256" key="8">
    <source>
        <dbReference type="ARBA" id="ARBA00022989"/>
    </source>
</evidence>
<keyword evidence="7" id="KW-0732">Signal</keyword>
<dbReference type="GO" id="GO:0016020">
    <property type="term" value="C:membrane"/>
    <property type="evidence" value="ECO:0007669"/>
    <property type="project" value="UniProtKB-SubCell"/>
</dbReference>
<keyword evidence="10 13" id="KW-0472">Membrane</keyword>
<evidence type="ECO:0000256" key="2">
    <source>
        <dbReference type="ARBA" id="ARBA00004141"/>
    </source>
</evidence>
<keyword evidence="16" id="KW-1185">Reference proteome</keyword>
<reference evidence="15 16" key="1">
    <citation type="submission" date="2024-02" db="EMBL/GenBank/DDBJ databases">
        <title>High-quality chromosome-scale genome assembly of Pensacola bahiagrass (Paspalum notatum Flugge var. saurae).</title>
        <authorList>
            <person name="Vega J.M."/>
            <person name="Podio M."/>
            <person name="Orjuela J."/>
            <person name="Siena L.A."/>
            <person name="Pessino S.C."/>
            <person name="Combes M.C."/>
            <person name="Mariac C."/>
            <person name="Albertini E."/>
            <person name="Pupilli F."/>
            <person name="Ortiz J.P.A."/>
            <person name="Leblanc O."/>
        </authorList>
    </citation>
    <scope>NUCLEOTIDE SEQUENCE [LARGE SCALE GENOMIC DNA]</scope>
    <source>
        <strain evidence="15">R1</strain>
        <tissue evidence="15">Leaf</tissue>
    </source>
</reference>
<dbReference type="PROSITE" id="PS50072">
    <property type="entry name" value="CSA_PPIASE_2"/>
    <property type="match status" value="2"/>
</dbReference>
<feature type="domain" description="PPIase cyclophilin-type" evidence="14">
    <location>
        <begin position="579"/>
        <end position="739"/>
    </location>
</feature>
<keyword evidence="8 13" id="KW-1133">Transmembrane helix</keyword>
<evidence type="ECO:0000259" key="14">
    <source>
        <dbReference type="PROSITE" id="PS50072"/>
    </source>
</evidence>
<dbReference type="PROSITE" id="PS00170">
    <property type="entry name" value="CSA_PPIASE_1"/>
    <property type="match status" value="2"/>
</dbReference>
<feature type="compositionally biased region" description="Basic and acidic residues" evidence="12">
    <location>
        <begin position="892"/>
        <end position="901"/>
    </location>
</feature>
<dbReference type="InterPro" id="IPR002130">
    <property type="entry name" value="Cyclophilin-type_PPIase_dom"/>
</dbReference>
<keyword evidence="9" id="KW-0697">Rotamase</keyword>
<dbReference type="Gene3D" id="2.40.100.10">
    <property type="entry name" value="Cyclophilin-like"/>
    <property type="match status" value="2"/>
</dbReference>
<feature type="domain" description="PPIase cyclophilin-type" evidence="14">
    <location>
        <begin position="327"/>
        <end position="495"/>
    </location>
</feature>
<dbReference type="InterPro" id="IPR029000">
    <property type="entry name" value="Cyclophilin-like_dom_sf"/>
</dbReference>
<feature type="transmembrane region" description="Helical" evidence="13">
    <location>
        <begin position="57"/>
        <end position="77"/>
    </location>
</feature>
<dbReference type="Proteomes" id="UP001341281">
    <property type="component" value="Chromosome 06"/>
</dbReference>
<dbReference type="PANTHER" id="PTHR11071">
    <property type="entry name" value="PEPTIDYL-PROLYL CIS-TRANS ISOMERASE"/>
    <property type="match status" value="1"/>
</dbReference>
<dbReference type="EC" id="5.2.1.8" evidence="5"/>
<accession>A0AAQ3TUA2</accession>
<dbReference type="Pfam" id="PF03248">
    <property type="entry name" value="Rer1"/>
    <property type="match status" value="1"/>
</dbReference>
<dbReference type="Pfam" id="PF00160">
    <property type="entry name" value="Pro_isomerase"/>
    <property type="match status" value="2"/>
</dbReference>
<evidence type="ECO:0000256" key="11">
    <source>
        <dbReference type="ARBA" id="ARBA00023235"/>
    </source>
</evidence>
<dbReference type="SUPFAM" id="SSF50891">
    <property type="entry name" value="Cyclophilin-like"/>
    <property type="match status" value="2"/>
</dbReference>
<feature type="transmembrane region" description="Helical" evidence="13">
    <location>
        <begin position="138"/>
        <end position="155"/>
    </location>
</feature>
<comment type="catalytic activity">
    <reaction evidence="1">
        <text>[protein]-peptidylproline (omega=180) = [protein]-peptidylproline (omega=0)</text>
        <dbReference type="Rhea" id="RHEA:16237"/>
        <dbReference type="Rhea" id="RHEA-COMP:10747"/>
        <dbReference type="Rhea" id="RHEA-COMP:10748"/>
        <dbReference type="ChEBI" id="CHEBI:83833"/>
        <dbReference type="ChEBI" id="CHEBI:83834"/>
        <dbReference type="EC" id="5.2.1.8"/>
    </reaction>
</comment>
<evidence type="ECO:0000256" key="9">
    <source>
        <dbReference type="ARBA" id="ARBA00023110"/>
    </source>
</evidence>
<dbReference type="PANTHER" id="PTHR11071:SF551">
    <property type="entry name" value="PEPTIDYL-PROLYL CIS-TRANS ISOMERASE"/>
    <property type="match status" value="1"/>
</dbReference>
<dbReference type="GO" id="GO:0003755">
    <property type="term" value="F:peptidyl-prolyl cis-trans isomerase activity"/>
    <property type="evidence" value="ECO:0007669"/>
    <property type="project" value="UniProtKB-KW"/>
</dbReference>
<evidence type="ECO:0000256" key="10">
    <source>
        <dbReference type="ARBA" id="ARBA00023136"/>
    </source>
</evidence>
<gene>
    <name evidence="15" type="ORF">U9M48_026283</name>
</gene>
<dbReference type="GO" id="GO:0016018">
    <property type="term" value="F:cyclosporin A binding"/>
    <property type="evidence" value="ECO:0007669"/>
    <property type="project" value="TreeGrafter"/>
</dbReference>
<evidence type="ECO:0000256" key="6">
    <source>
        <dbReference type="ARBA" id="ARBA00022692"/>
    </source>
</evidence>
<feature type="transmembrane region" description="Helical" evidence="13">
    <location>
        <begin position="114"/>
        <end position="132"/>
    </location>
</feature>
<feature type="transmembrane region" description="Helical" evidence="13">
    <location>
        <begin position="286"/>
        <end position="308"/>
    </location>
</feature>
<feature type="region of interest" description="Disordered" evidence="12">
    <location>
        <begin position="836"/>
        <end position="907"/>
    </location>
</feature>
<proteinExistence type="inferred from homology"/>
<comment type="similarity">
    <text evidence="3">Belongs to the RER1 family.</text>
</comment>
<dbReference type="GO" id="GO:0005737">
    <property type="term" value="C:cytoplasm"/>
    <property type="evidence" value="ECO:0007669"/>
    <property type="project" value="TreeGrafter"/>
</dbReference>
<organism evidence="15 16">
    <name type="scientific">Paspalum notatum var. saurae</name>
    <dbReference type="NCBI Taxonomy" id="547442"/>
    <lineage>
        <taxon>Eukaryota</taxon>
        <taxon>Viridiplantae</taxon>
        <taxon>Streptophyta</taxon>
        <taxon>Embryophyta</taxon>
        <taxon>Tracheophyta</taxon>
        <taxon>Spermatophyta</taxon>
        <taxon>Magnoliopsida</taxon>
        <taxon>Liliopsida</taxon>
        <taxon>Poales</taxon>
        <taxon>Poaceae</taxon>
        <taxon>PACMAD clade</taxon>
        <taxon>Panicoideae</taxon>
        <taxon>Andropogonodae</taxon>
        <taxon>Paspaleae</taxon>
        <taxon>Paspalinae</taxon>
        <taxon>Paspalum</taxon>
    </lineage>
</organism>
<dbReference type="CDD" id="cd01926">
    <property type="entry name" value="cyclophilin_ABH_like"/>
    <property type="match status" value="1"/>
</dbReference>
<comment type="subcellular location">
    <subcellularLocation>
        <location evidence="2">Membrane</location>
        <topology evidence="2">Multi-pass membrane protein</topology>
    </subcellularLocation>
</comment>